<keyword evidence="2" id="KW-1185">Reference proteome</keyword>
<protein>
    <submittedName>
        <fullName evidence="1">Uncharacterized protein</fullName>
    </submittedName>
</protein>
<comment type="caution">
    <text evidence="1">The sequence shown here is derived from an EMBL/GenBank/DDBJ whole genome shotgun (WGS) entry which is preliminary data.</text>
</comment>
<dbReference type="EMBL" id="CAJNBH010000002">
    <property type="protein sequence ID" value="CAE6707874.1"/>
    <property type="molecule type" value="Genomic_DNA"/>
</dbReference>
<evidence type="ECO:0000313" key="1">
    <source>
        <dbReference type="EMBL" id="CAE6707874.1"/>
    </source>
</evidence>
<evidence type="ECO:0000313" key="2">
    <source>
        <dbReference type="Proteomes" id="UP000673821"/>
    </source>
</evidence>
<sequence length="71" mass="8086">MRNTIAHKLHFLPRNIGVGGGECRVVARDVARRLADDFQITNHSILYQFVAQKCRISHTLRVALNLSIWST</sequence>
<dbReference type="Proteomes" id="UP000673821">
    <property type="component" value="Unassembled WGS sequence"/>
</dbReference>
<proteinExistence type="predicted"/>
<accession>A0ABN7KRA7</accession>
<organism evidence="1 2">
    <name type="scientific">Paraburkholderia nemoris</name>
    <dbReference type="NCBI Taxonomy" id="2793076"/>
    <lineage>
        <taxon>Bacteria</taxon>
        <taxon>Pseudomonadati</taxon>
        <taxon>Pseudomonadota</taxon>
        <taxon>Betaproteobacteria</taxon>
        <taxon>Burkholderiales</taxon>
        <taxon>Burkholderiaceae</taxon>
        <taxon>Paraburkholderia</taxon>
    </lineage>
</organism>
<reference evidence="1 2" key="1">
    <citation type="submission" date="2021-02" db="EMBL/GenBank/DDBJ databases">
        <authorList>
            <person name="Vanwijnsberghe S."/>
        </authorList>
    </citation>
    <scope>NUCLEOTIDE SEQUENCE [LARGE SCALE GENOMIC DNA]</scope>
    <source>
        <strain evidence="1 2">R-69776</strain>
    </source>
</reference>
<name>A0ABN7KRA7_9BURK</name>
<gene>
    <name evidence="1" type="ORF">R69776_00956</name>
</gene>